<dbReference type="InterPro" id="IPR050275">
    <property type="entry name" value="PGM_Phosphatase"/>
</dbReference>
<dbReference type="EC" id="3.1.3.73" evidence="1"/>
<dbReference type="InterPro" id="IPR013078">
    <property type="entry name" value="His_Pase_superF_clade-1"/>
</dbReference>
<dbReference type="PANTHER" id="PTHR48100:SF1">
    <property type="entry name" value="HISTIDINE PHOSPHATASE FAMILY PROTEIN-RELATED"/>
    <property type="match status" value="1"/>
</dbReference>
<gene>
    <name evidence="1" type="primary">cobC</name>
    <name evidence="1" type="ORF">CAGA_20500</name>
</gene>
<dbReference type="OrthoDB" id="9783269at2"/>
<dbReference type="Proteomes" id="UP000297714">
    <property type="component" value="Unassembled WGS sequence"/>
</dbReference>
<dbReference type="PANTHER" id="PTHR48100">
    <property type="entry name" value="BROAD-SPECIFICITY PHOSPHATASE YOR283W-RELATED"/>
    <property type="match status" value="1"/>
</dbReference>
<dbReference type="SUPFAM" id="SSF53254">
    <property type="entry name" value="Phosphoglycerate mutase-like"/>
    <property type="match status" value="1"/>
</dbReference>
<dbReference type="GO" id="GO:0005737">
    <property type="term" value="C:cytoplasm"/>
    <property type="evidence" value="ECO:0007669"/>
    <property type="project" value="TreeGrafter"/>
</dbReference>
<dbReference type="SMART" id="SM00855">
    <property type="entry name" value="PGAM"/>
    <property type="match status" value="1"/>
</dbReference>
<dbReference type="GO" id="GO:0043755">
    <property type="term" value="F:alpha-ribazole phosphatase activity"/>
    <property type="evidence" value="ECO:0007669"/>
    <property type="project" value="UniProtKB-EC"/>
</dbReference>
<accession>A0A4Z0YAK1</accession>
<comment type="caution">
    <text evidence="1">The sequence shown here is derived from an EMBL/GenBank/DDBJ whole genome shotgun (WGS) entry which is preliminary data.</text>
</comment>
<dbReference type="AlphaFoldDB" id="A0A4Z0YAK1"/>
<keyword evidence="1" id="KW-0378">Hydrolase</keyword>
<reference evidence="1 2" key="1">
    <citation type="submission" date="2019-04" db="EMBL/GenBank/DDBJ databases">
        <authorList>
            <person name="Poehlein A."/>
            <person name="Bengelsdorf F.R."/>
            <person name="Duerre P."/>
            <person name="Daniel R."/>
        </authorList>
    </citation>
    <scope>NUCLEOTIDE SEQUENCE [LARGE SCALE GENOMIC DNA]</scope>
    <source>
        <strain evidence="1 2">BS-1</strain>
    </source>
</reference>
<organism evidence="1 2">
    <name type="scientific">Caproiciproducens galactitolivorans</name>
    <dbReference type="NCBI Taxonomy" id="642589"/>
    <lineage>
        <taxon>Bacteria</taxon>
        <taxon>Bacillati</taxon>
        <taxon>Bacillota</taxon>
        <taxon>Clostridia</taxon>
        <taxon>Eubacteriales</taxon>
        <taxon>Acutalibacteraceae</taxon>
        <taxon>Caproiciproducens</taxon>
    </lineage>
</organism>
<dbReference type="RefSeq" id="WP_135660456.1">
    <property type="nucleotide sequence ID" value="NZ_JAJUFJ010000009.1"/>
</dbReference>
<protein>
    <submittedName>
        <fullName evidence="1">Alpha-ribazole phosphatase</fullName>
        <ecNumber evidence="1">3.1.3.73</ecNumber>
    </submittedName>
</protein>
<dbReference type="EMBL" id="SRMQ01000010">
    <property type="protein sequence ID" value="TGJ75843.1"/>
    <property type="molecule type" value="Genomic_DNA"/>
</dbReference>
<dbReference type="CDD" id="cd07067">
    <property type="entry name" value="HP_PGM_like"/>
    <property type="match status" value="1"/>
</dbReference>
<proteinExistence type="predicted"/>
<name>A0A4Z0YAK1_9FIRM</name>
<evidence type="ECO:0000313" key="2">
    <source>
        <dbReference type="Proteomes" id="UP000297714"/>
    </source>
</evidence>
<evidence type="ECO:0000313" key="1">
    <source>
        <dbReference type="EMBL" id="TGJ75843.1"/>
    </source>
</evidence>
<dbReference type="Gene3D" id="3.40.50.1240">
    <property type="entry name" value="Phosphoglycerate mutase-like"/>
    <property type="match status" value="1"/>
</dbReference>
<keyword evidence="2" id="KW-1185">Reference proteome</keyword>
<sequence length="234" mass="26186">MKSYTIHFIRHGLTEGNLLGQYIGSTDLPLADEGVAQLENLKRLYTYPKAQLYYCSPMLRCIQTLRILYPEAQPMLVDDLRECDFGDWEGKTAEEIAAQDEHFSEWMEGGKAVTPPNGESGGAFMQRVCASFERIVESMLRSGMDSAVIVTHGGTIMSILSTYGLPKANFYDWMTESGCGYSLRITPGLWMRSMVAEVYDTIPPREVPTPDDGRMVIDLAREAADRAYGKKEGK</sequence>
<dbReference type="Pfam" id="PF00300">
    <property type="entry name" value="His_Phos_1"/>
    <property type="match status" value="1"/>
</dbReference>
<dbReference type="InterPro" id="IPR029033">
    <property type="entry name" value="His_PPase_superfam"/>
</dbReference>